<dbReference type="GeneID" id="19165219"/>
<reference evidence="2 3" key="1">
    <citation type="submission" date="2013-03" db="EMBL/GenBank/DDBJ databases">
        <title>The Genome Sequence of Capronia epimyces CBS 606.96.</title>
        <authorList>
            <consortium name="The Broad Institute Genomics Platform"/>
            <person name="Cuomo C."/>
            <person name="de Hoog S."/>
            <person name="Gorbushina A."/>
            <person name="Walker B."/>
            <person name="Young S.K."/>
            <person name="Zeng Q."/>
            <person name="Gargeya S."/>
            <person name="Fitzgerald M."/>
            <person name="Haas B."/>
            <person name="Abouelleil A."/>
            <person name="Allen A.W."/>
            <person name="Alvarado L."/>
            <person name="Arachchi H.M."/>
            <person name="Berlin A.M."/>
            <person name="Chapman S.B."/>
            <person name="Gainer-Dewar J."/>
            <person name="Goldberg J."/>
            <person name="Griggs A."/>
            <person name="Gujja S."/>
            <person name="Hansen M."/>
            <person name="Howarth C."/>
            <person name="Imamovic A."/>
            <person name="Ireland A."/>
            <person name="Larimer J."/>
            <person name="McCowan C."/>
            <person name="Murphy C."/>
            <person name="Pearson M."/>
            <person name="Poon T.W."/>
            <person name="Priest M."/>
            <person name="Roberts A."/>
            <person name="Saif S."/>
            <person name="Shea T."/>
            <person name="Sisk P."/>
            <person name="Sykes S."/>
            <person name="Wortman J."/>
            <person name="Nusbaum C."/>
            <person name="Birren B."/>
        </authorList>
    </citation>
    <scope>NUCLEOTIDE SEQUENCE [LARGE SCALE GENOMIC DNA]</scope>
    <source>
        <strain evidence="2 3">CBS 606.96</strain>
    </source>
</reference>
<dbReference type="RefSeq" id="XP_007729419.1">
    <property type="nucleotide sequence ID" value="XM_007731229.1"/>
</dbReference>
<keyword evidence="3" id="KW-1185">Reference proteome</keyword>
<comment type="caution">
    <text evidence="2">The sequence shown here is derived from an EMBL/GenBank/DDBJ whole genome shotgun (WGS) entry which is preliminary data.</text>
</comment>
<dbReference type="AlphaFoldDB" id="W9ZDD3"/>
<gene>
    <name evidence="2" type="ORF">A1O3_01081</name>
</gene>
<dbReference type="OrthoDB" id="72269at2759"/>
<feature type="transmembrane region" description="Helical" evidence="1">
    <location>
        <begin position="138"/>
        <end position="159"/>
    </location>
</feature>
<keyword evidence="1" id="KW-0812">Transmembrane</keyword>
<organism evidence="2 3">
    <name type="scientific">Capronia epimyces CBS 606.96</name>
    <dbReference type="NCBI Taxonomy" id="1182542"/>
    <lineage>
        <taxon>Eukaryota</taxon>
        <taxon>Fungi</taxon>
        <taxon>Dikarya</taxon>
        <taxon>Ascomycota</taxon>
        <taxon>Pezizomycotina</taxon>
        <taxon>Eurotiomycetes</taxon>
        <taxon>Chaetothyriomycetidae</taxon>
        <taxon>Chaetothyriales</taxon>
        <taxon>Herpotrichiellaceae</taxon>
        <taxon>Capronia</taxon>
    </lineage>
</organism>
<feature type="transmembrane region" description="Helical" evidence="1">
    <location>
        <begin position="98"/>
        <end position="118"/>
    </location>
</feature>
<feature type="transmembrane region" description="Helical" evidence="1">
    <location>
        <begin position="343"/>
        <end position="366"/>
    </location>
</feature>
<evidence type="ECO:0000313" key="2">
    <source>
        <dbReference type="EMBL" id="EXJ92529.1"/>
    </source>
</evidence>
<accession>W9ZDD3</accession>
<feature type="transmembrane region" description="Helical" evidence="1">
    <location>
        <begin position="312"/>
        <end position="331"/>
    </location>
</feature>
<proteinExistence type="predicted"/>
<feature type="transmembrane region" description="Helical" evidence="1">
    <location>
        <begin position="257"/>
        <end position="277"/>
    </location>
</feature>
<sequence length="376" mass="42247">MAGTTPGSKKNTPPRNWVAWFFAVSFSLLALLAVYQIRIVAITSAISEKMELVNKMARFPEYGIPLRKTYTGVGQLDQGLAFLVSSFIHGTSGWDKGFYVLQVYFLVSYFAVVAVWTVESCRKRNSVALISFTSIWALFYQTVGGAIIVPLYYLAYLWDSADSQYWSAESRQVPVSYAKALLPALLLGYLVPTTLMFLPYSDSDLWTTQAMIALWQPSPWFVNAILWILSTFYGSMDSQTAGQESSLRDMKYLDSTYMVVFLVSVISHFGTVLVCLLSDDPQHSFSHAFVPHVRHVEPNLTEGLHAIFQYDFWIIFAASLLWIWLAVWDLKRVGKTNASLSRAALLILFGTIAVGPAATIVGVWYWREHVMAKANA</sequence>
<dbReference type="EMBL" id="AMGY01000001">
    <property type="protein sequence ID" value="EXJ92529.1"/>
    <property type="molecule type" value="Genomic_DNA"/>
</dbReference>
<dbReference type="eggNOG" id="ENOG502SNJI">
    <property type="taxonomic scope" value="Eukaryota"/>
</dbReference>
<evidence type="ECO:0000313" key="3">
    <source>
        <dbReference type="Proteomes" id="UP000019478"/>
    </source>
</evidence>
<feature type="transmembrane region" description="Helical" evidence="1">
    <location>
        <begin position="220"/>
        <end position="236"/>
    </location>
</feature>
<keyword evidence="1" id="KW-0472">Membrane</keyword>
<name>W9ZDD3_9EURO</name>
<dbReference type="HOGENOM" id="CLU_038717_1_0_1"/>
<protein>
    <submittedName>
        <fullName evidence="2">Uncharacterized protein</fullName>
    </submittedName>
</protein>
<dbReference type="STRING" id="1182542.W9ZDD3"/>
<keyword evidence="1" id="KW-1133">Transmembrane helix</keyword>
<evidence type="ECO:0000256" key="1">
    <source>
        <dbReference type="SAM" id="Phobius"/>
    </source>
</evidence>
<dbReference type="Proteomes" id="UP000019478">
    <property type="component" value="Unassembled WGS sequence"/>
</dbReference>
<feature type="transmembrane region" description="Helical" evidence="1">
    <location>
        <begin position="17"/>
        <end position="35"/>
    </location>
</feature>
<feature type="transmembrane region" description="Helical" evidence="1">
    <location>
        <begin position="180"/>
        <end position="200"/>
    </location>
</feature>